<dbReference type="PRINTS" id="PR00344">
    <property type="entry name" value="BCTRLSENSOR"/>
</dbReference>
<dbReference type="InterPro" id="IPR035965">
    <property type="entry name" value="PAS-like_dom_sf"/>
</dbReference>
<dbReference type="InterPro" id="IPR011006">
    <property type="entry name" value="CheY-like_superfamily"/>
</dbReference>
<proteinExistence type="predicted"/>
<dbReference type="PROSITE" id="PS50110">
    <property type="entry name" value="RESPONSE_REGULATORY"/>
    <property type="match status" value="1"/>
</dbReference>
<dbReference type="InterPro" id="IPR003018">
    <property type="entry name" value="GAF"/>
</dbReference>
<dbReference type="SUPFAM" id="SSF55781">
    <property type="entry name" value="GAF domain-like"/>
    <property type="match status" value="1"/>
</dbReference>
<dbReference type="InterPro" id="IPR005467">
    <property type="entry name" value="His_kinase_dom"/>
</dbReference>
<dbReference type="SUPFAM" id="SSF52172">
    <property type="entry name" value="CheY-like"/>
    <property type="match status" value="1"/>
</dbReference>
<feature type="domain" description="Histidine kinase" evidence="7">
    <location>
        <begin position="459"/>
        <end position="685"/>
    </location>
</feature>
<dbReference type="InterPro" id="IPR036097">
    <property type="entry name" value="HisK_dim/P_sf"/>
</dbReference>
<evidence type="ECO:0000259" key="8">
    <source>
        <dbReference type="PROSITE" id="PS50110"/>
    </source>
</evidence>
<dbReference type="CDD" id="cd00082">
    <property type="entry name" value="HisKA"/>
    <property type="match status" value="1"/>
</dbReference>
<dbReference type="SMART" id="SM00387">
    <property type="entry name" value="HATPase_c"/>
    <property type="match status" value="1"/>
</dbReference>
<evidence type="ECO:0000256" key="5">
    <source>
        <dbReference type="ARBA" id="ARBA00022777"/>
    </source>
</evidence>
<keyword evidence="3 6" id="KW-0597">Phosphoprotein</keyword>
<name>A0ABS7YH38_9BURK</name>
<keyword evidence="4" id="KW-0808">Transferase</keyword>
<dbReference type="InterPro" id="IPR000014">
    <property type="entry name" value="PAS"/>
</dbReference>
<dbReference type="InterPro" id="IPR001789">
    <property type="entry name" value="Sig_transdc_resp-reg_receiver"/>
</dbReference>
<dbReference type="Pfam" id="PF02518">
    <property type="entry name" value="HATPase_c"/>
    <property type="match status" value="1"/>
</dbReference>
<protein>
    <recommendedName>
        <fullName evidence="2">histidine kinase</fullName>
        <ecNumber evidence="2">2.7.13.3</ecNumber>
    </recommendedName>
</protein>
<keyword evidence="5" id="KW-0418">Kinase</keyword>
<dbReference type="Proteomes" id="UP001198602">
    <property type="component" value="Unassembled WGS sequence"/>
</dbReference>
<dbReference type="EC" id="2.7.13.3" evidence="2"/>
<evidence type="ECO:0000313" key="10">
    <source>
        <dbReference type="Proteomes" id="UP001198602"/>
    </source>
</evidence>
<feature type="domain" description="Response regulatory" evidence="8">
    <location>
        <begin position="706"/>
        <end position="822"/>
    </location>
</feature>
<evidence type="ECO:0000256" key="1">
    <source>
        <dbReference type="ARBA" id="ARBA00000085"/>
    </source>
</evidence>
<dbReference type="InterPro" id="IPR036890">
    <property type="entry name" value="HATPase_C_sf"/>
</dbReference>
<dbReference type="CDD" id="cd00130">
    <property type="entry name" value="PAS"/>
    <property type="match status" value="1"/>
</dbReference>
<dbReference type="Gene3D" id="3.30.565.10">
    <property type="entry name" value="Histidine kinase-like ATPase, C-terminal domain"/>
    <property type="match status" value="1"/>
</dbReference>
<dbReference type="SMART" id="SM00091">
    <property type="entry name" value="PAS"/>
    <property type="match status" value="2"/>
</dbReference>
<keyword evidence="10" id="KW-1185">Reference proteome</keyword>
<dbReference type="PANTHER" id="PTHR43547:SF2">
    <property type="entry name" value="HYBRID SIGNAL TRANSDUCTION HISTIDINE KINASE C"/>
    <property type="match status" value="1"/>
</dbReference>
<dbReference type="SUPFAM" id="SSF55874">
    <property type="entry name" value="ATPase domain of HSP90 chaperone/DNA topoisomerase II/histidine kinase"/>
    <property type="match status" value="1"/>
</dbReference>
<reference evidence="9 10" key="1">
    <citation type="submission" date="2021-07" db="EMBL/GenBank/DDBJ databases">
        <title>Characterization of Violacein-producing bacteria and related species.</title>
        <authorList>
            <person name="Wilson H.S."/>
            <person name="De Leon M.E."/>
        </authorList>
    </citation>
    <scope>NUCLEOTIDE SEQUENCE [LARGE SCALE GENOMIC DNA]</scope>
    <source>
        <strain evidence="9 10">HSC-2F05</strain>
    </source>
</reference>
<dbReference type="EMBL" id="JAHYBX010000009">
    <property type="protein sequence ID" value="MCA1857839.1"/>
    <property type="molecule type" value="Genomic_DNA"/>
</dbReference>
<dbReference type="SMART" id="SM00388">
    <property type="entry name" value="HisKA"/>
    <property type="match status" value="1"/>
</dbReference>
<dbReference type="Pfam" id="PF08448">
    <property type="entry name" value="PAS_4"/>
    <property type="match status" value="2"/>
</dbReference>
<evidence type="ECO:0000256" key="2">
    <source>
        <dbReference type="ARBA" id="ARBA00012438"/>
    </source>
</evidence>
<dbReference type="PANTHER" id="PTHR43547">
    <property type="entry name" value="TWO-COMPONENT HISTIDINE KINASE"/>
    <property type="match status" value="1"/>
</dbReference>
<comment type="caution">
    <text evidence="9">The sequence shown here is derived from an EMBL/GenBank/DDBJ whole genome shotgun (WGS) entry which is preliminary data.</text>
</comment>
<comment type="catalytic activity">
    <reaction evidence="1">
        <text>ATP + protein L-histidine = ADP + protein N-phospho-L-histidine.</text>
        <dbReference type="EC" id="2.7.13.3"/>
    </reaction>
</comment>
<dbReference type="InterPro" id="IPR013656">
    <property type="entry name" value="PAS_4"/>
</dbReference>
<dbReference type="SUPFAM" id="SSF55785">
    <property type="entry name" value="PYP-like sensor domain (PAS domain)"/>
    <property type="match status" value="2"/>
</dbReference>
<dbReference type="NCBIfam" id="TIGR00229">
    <property type="entry name" value="sensory_box"/>
    <property type="match status" value="1"/>
</dbReference>
<evidence type="ECO:0000256" key="4">
    <source>
        <dbReference type="ARBA" id="ARBA00022679"/>
    </source>
</evidence>
<dbReference type="CDD" id="cd17580">
    <property type="entry name" value="REC_2_DhkD-like"/>
    <property type="match status" value="1"/>
</dbReference>
<evidence type="ECO:0000256" key="6">
    <source>
        <dbReference type="PROSITE-ProRule" id="PRU00169"/>
    </source>
</evidence>
<dbReference type="Pfam" id="PF00072">
    <property type="entry name" value="Response_reg"/>
    <property type="match status" value="1"/>
</dbReference>
<evidence type="ECO:0000313" key="9">
    <source>
        <dbReference type="EMBL" id="MCA1857839.1"/>
    </source>
</evidence>
<evidence type="ECO:0000256" key="3">
    <source>
        <dbReference type="ARBA" id="ARBA00022553"/>
    </source>
</evidence>
<dbReference type="InterPro" id="IPR003594">
    <property type="entry name" value="HATPase_dom"/>
</dbReference>
<dbReference type="SUPFAM" id="SSF47384">
    <property type="entry name" value="Homodimeric domain of signal transducing histidine kinase"/>
    <property type="match status" value="1"/>
</dbReference>
<dbReference type="Gene3D" id="3.40.50.2300">
    <property type="match status" value="1"/>
</dbReference>
<evidence type="ECO:0000259" key="7">
    <source>
        <dbReference type="PROSITE" id="PS50109"/>
    </source>
</evidence>
<dbReference type="InterPro" id="IPR003661">
    <property type="entry name" value="HisK_dim/P_dom"/>
</dbReference>
<dbReference type="Pfam" id="PF01590">
    <property type="entry name" value="GAF"/>
    <property type="match status" value="1"/>
</dbReference>
<dbReference type="PROSITE" id="PS50109">
    <property type="entry name" value="HIS_KIN"/>
    <property type="match status" value="1"/>
</dbReference>
<dbReference type="Gene3D" id="3.30.450.20">
    <property type="entry name" value="PAS domain"/>
    <property type="match status" value="2"/>
</dbReference>
<organism evidence="9 10">
    <name type="scientific">Massilia hydrophila</name>
    <dbReference type="NCBI Taxonomy" id="3044279"/>
    <lineage>
        <taxon>Bacteria</taxon>
        <taxon>Pseudomonadati</taxon>
        <taxon>Pseudomonadota</taxon>
        <taxon>Betaproteobacteria</taxon>
        <taxon>Burkholderiales</taxon>
        <taxon>Oxalobacteraceae</taxon>
        <taxon>Telluria group</taxon>
        <taxon>Massilia</taxon>
    </lineage>
</organism>
<dbReference type="Gene3D" id="1.10.287.130">
    <property type="match status" value="1"/>
</dbReference>
<dbReference type="Gene3D" id="3.30.450.40">
    <property type="match status" value="1"/>
</dbReference>
<feature type="modified residue" description="4-aspartylphosphate" evidence="6">
    <location>
        <position position="755"/>
    </location>
</feature>
<sequence length="832" mass="89433">MAHLPRPDGETAMRARIRRHDWTQTSLGPPEGWPPALRTAVDMMLHSAFPMFLAWGPDLSFLYNDAYVPLLGHKHGQALGAPCRELWAEAWQDMVPLVDRALSGKQVYFEDMPMTVRRRGYPERATFTFSYAPLLGGDGEVAGMFCTVMETTRRVAAERRAAFELTVSDALRPLVSSEDVIATASALLGGELGADRVLYLELDPASGRLARPRCWARAGHRAAAPDFSLEAFGPAVAAALDAGDVVRIHDTSGDVRTAGCRPACAAAAIGALLLVPLVKSNRLTACLGIACRQARHWSEDDVQLARDLAERTWAAAGTARAQAELRAERDRNRHLFDTIAEGFAVCDAGWTIVEMNAEGLRLCRSTAAEVIGRSHWDVFPDMAGTDAGRMYREVMRTRVASAAIHASTFPGGEPVWTEVRAYPMQDGGIASFFRDITDRKLAEQKLVEADRRKDEFLAMLAHELRNPLAPISAAAELLRIGRLDDAAGVARVRHSSNIIGRQVRHMTRLVDDLLDVSRVTRGLITLERAPVGMRAVVQEAVEQVRPAIEARRQKLAVHLPPSWAAVEGDKARLVQVVANVLGNATKYTPEACAIDLRAEVRGKGERGALVISVRDEGIGMEAELTGRVFDLFAQAARSSDRSQGGLGLGLALVRNLVELHGGAVGCSSPGPGKGSTFVVTLPLLEGGVPEATPAGPAGTAQRGALTVLIVDDNVDAAETLGLLLAAQGHEVVVEHEPLRALERARSVAPDVCLLDIGLPGIDGRELARRLRAQPETAGALLVAVTGYGQQHDRDEALAAGFQHHLVKPVDVDALLRVLEGAGTQGLLPAVPV</sequence>
<dbReference type="InterPro" id="IPR029016">
    <property type="entry name" value="GAF-like_dom_sf"/>
</dbReference>
<dbReference type="InterPro" id="IPR004358">
    <property type="entry name" value="Sig_transdc_His_kin-like_C"/>
</dbReference>
<dbReference type="SMART" id="SM00065">
    <property type="entry name" value="GAF"/>
    <property type="match status" value="1"/>
</dbReference>
<dbReference type="RefSeq" id="WP_225240026.1">
    <property type="nucleotide sequence ID" value="NZ_JAHYBX010000009.1"/>
</dbReference>
<dbReference type="Pfam" id="PF00512">
    <property type="entry name" value="HisKA"/>
    <property type="match status" value="1"/>
</dbReference>
<dbReference type="SMART" id="SM00448">
    <property type="entry name" value="REC"/>
    <property type="match status" value="1"/>
</dbReference>
<gene>
    <name evidence="9" type="ORF">LE190_18200</name>
</gene>
<accession>A0ABS7YH38</accession>